<evidence type="ECO:0000256" key="1">
    <source>
        <dbReference type="SAM" id="MobiDB-lite"/>
    </source>
</evidence>
<dbReference type="PROSITE" id="PS50006">
    <property type="entry name" value="FHA_DOMAIN"/>
    <property type="match status" value="1"/>
</dbReference>
<dbReference type="InterPro" id="IPR000253">
    <property type="entry name" value="FHA_dom"/>
</dbReference>
<comment type="caution">
    <text evidence="3">The sequence shown here is derived from an EMBL/GenBank/DDBJ whole genome shotgun (WGS) entry which is preliminary data.</text>
</comment>
<reference evidence="3 4" key="1">
    <citation type="submission" date="2020-08" db="EMBL/GenBank/DDBJ databases">
        <title>Genomic Encyclopedia of Type Strains, Phase IV (KMG-IV): sequencing the most valuable type-strain genomes for metagenomic binning, comparative biology and taxonomic classification.</title>
        <authorList>
            <person name="Goeker M."/>
        </authorList>
    </citation>
    <scope>NUCLEOTIDE SEQUENCE [LARGE SCALE GENOMIC DNA]</scope>
    <source>
        <strain evidence="3 4">DSM 28760</strain>
    </source>
</reference>
<dbReference type="Pfam" id="PF00498">
    <property type="entry name" value="FHA"/>
    <property type="match status" value="1"/>
</dbReference>
<feature type="region of interest" description="Disordered" evidence="1">
    <location>
        <begin position="153"/>
        <end position="189"/>
    </location>
</feature>
<gene>
    <name evidence="3" type="ORF">FHS81_000214</name>
</gene>
<dbReference type="CDD" id="cd00060">
    <property type="entry name" value="FHA"/>
    <property type="match status" value="1"/>
</dbReference>
<dbReference type="InterPro" id="IPR008984">
    <property type="entry name" value="SMAD_FHA_dom_sf"/>
</dbReference>
<dbReference type="Proteomes" id="UP000537592">
    <property type="component" value="Unassembled WGS sequence"/>
</dbReference>
<keyword evidence="4" id="KW-1185">Reference proteome</keyword>
<evidence type="ECO:0000259" key="2">
    <source>
        <dbReference type="PROSITE" id="PS50006"/>
    </source>
</evidence>
<dbReference type="AlphaFoldDB" id="A0A7W6EEH9"/>
<feature type="compositionally biased region" description="Basic and acidic residues" evidence="1">
    <location>
        <begin position="220"/>
        <end position="231"/>
    </location>
</feature>
<dbReference type="EMBL" id="JACICC010000001">
    <property type="protein sequence ID" value="MBB3808160.1"/>
    <property type="molecule type" value="Genomic_DNA"/>
</dbReference>
<dbReference type="RefSeq" id="WP_183750193.1">
    <property type="nucleotide sequence ID" value="NZ_JACICC010000001.1"/>
</dbReference>
<feature type="domain" description="FHA" evidence="2">
    <location>
        <begin position="28"/>
        <end position="78"/>
    </location>
</feature>
<sequence length="485" mass="51784">MPPRLKLTIVEPSDFEGERTRIVESGPFWIGREADNDWVIVDDKRTISRHHLMIDLKSGVFVLTDTSSNGVFLNDAERPVGRGHSAIVSDGDVLNVSRFSIALSVLEREDSARDPFRAMLPHAAAEVNSGNGSVPVPDVEADAWGKVPRPLREYDTVQGGKPLSGFSPDDGMLPPSPLASGRREWGGGQASPMLLSGMPLPGGLTQTSDQLRQELWSRQSESEHLSPERQVLDSASPTSIFIPEDWDAEEISGAPFPVEEEAAASFAFPNSPPEAVSAASQIPAEFAKAPLIGAPKDHKPAFESCIQMLVAFEWLEWVLEQPGEERFFGGDPRVVADRVASTAPEVLSGLVDQLLARASAAISAIAAGSAASVSAALLEMKEALEASSEAIPVETKSGIEPDKHVLAAFAWLEWSLTRPGDECFFGGDPNAVMDKIASTPSAVLSDVTDRLRTRARETIAAIASGQVASINAAVVPLQEDEKAAG</sequence>
<protein>
    <recommendedName>
        <fullName evidence="2">FHA domain-containing protein</fullName>
    </recommendedName>
</protein>
<evidence type="ECO:0000313" key="4">
    <source>
        <dbReference type="Proteomes" id="UP000537592"/>
    </source>
</evidence>
<accession>A0A7W6EEH9</accession>
<dbReference type="SUPFAM" id="SSF49879">
    <property type="entry name" value="SMAD/FHA domain"/>
    <property type="match status" value="1"/>
</dbReference>
<feature type="region of interest" description="Disordered" evidence="1">
    <location>
        <begin position="214"/>
        <end position="234"/>
    </location>
</feature>
<proteinExistence type="predicted"/>
<dbReference type="SMART" id="SM00240">
    <property type="entry name" value="FHA"/>
    <property type="match status" value="1"/>
</dbReference>
<organism evidence="3 4">
    <name type="scientific">Pseudochelatococcus contaminans</name>
    <dbReference type="NCBI Taxonomy" id="1538103"/>
    <lineage>
        <taxon>Bacteria</taxon>
        <taxon>Pseudomonadati</taxon>
        <taxon>Pseudomonadota</taxon>
        <taxon>Alphaproteobacteria</taxon>
        <taxon>Hyphomicrobiales</taxon>
        <taxon>Chelatococcaceae</taxon>
        <taxon>Pseudochelatococcus</taxon>
    </lineage>
</organism>
<evidence type="ECO:0000313" key="3">
    <source>
        <dbReference type="EMBL" id="MBB3808160.1"/>
    </source>
</evidence>
<name>A0A7W6EEH9_9HYPH</name>
<dbReference type="Gene3D" id="2.60.200.20">
    <property type="match status" value="1"/>
</dbReference>